<evidence type="ECO:0000313" key="2">
    <source>
        <dbReference type="EMBL" id="KAH3712580.1"/>
    </source>
</evidence>
<dbReference type="EMBL" id="JAIWYP010000014">
    <property type="protein sequence ID" value="KAH3712580.1"/>
    <property type="molecule type" value="Genomic_DNA"/>
</dbReference>
<proteinExistence type="predicted"/>
<sequence>MGNKQCKCADEISLVEYKDDESQVIGFRCEKCASEWLKYNVECEKDLLVQESTSDDHMKLYKGHHFYRRKPLQIEKPKACEVSVDITPIKMNGIDKLKAGDHISWFRIFYWHHAIVLAVNTKTQTLKVIHWTRCGQSFVVKEEDLDVQESDVIFKINYADVVDSVKLVIARARSFLVKTKSYWLFTNNCETLATFCKT</sequence>
<dbReference type="Gene3D" id="3.90.1720.10">
    <property type="entry name" value="endopeptidase domain like (from Nostoc punctiforme)"/>
    <property type="match status" value="1"/>
</dbReference>
<evidence type="ECO:0000313" key="3">
    <source>
        <dbReference type="Proteomes" id="UP000828390"/>
    </source>
</evidence>
<dbReference type="AlphaFoldDB" id="A0A9D4BWD5"/>
<protein>
    <recommendedName>
        <fullName evidence="1">LRAT domain-containing protein</fullName>
    </recommendedName>
</protein>
<reference evidence="2" key="2">
    <citation type="submission" date="2020-11" db="EMBL/GenBank/DDBJ databases">
        <authorList>
            <person name="McCartney M.A."/>
            <person name="Auch B."/>
            <person name="Kono T."/>
            <person name="Mallez S."/>
            <person name="Becker A."/>
            <person name="Gohl D.M."/>
            <person name="Silverstein K.A.T."/>
            <person name="Koren S."/>
            <person name="Bechman K.B."/>
            <person name="Herman A."/>
            <person name="Abrahante J.E."/>
            <person name="Garbe J."/>
        </authorList>
    </citation>
    <scope>NUCLEOTIDE SEQUENCE</scope>
    <source>
        <strain evidence="2">Duluth1</strain>
        <tissue evidence="2">Whole animal</tissue>
    </source>
</reference>
<keyword evidence="3" id="KW-1185">Reference proteome</keyword>
<dbReference type="Proteomes" id="UP000828390">
    <property type="component" value="Unassembled WGS sequence"/>
</dbReference>
<comment type="caution">
    <text evidence="2">The sequence shown here is derived from an EMBL/GenBank/DDBJ whole genome shotgun (WGS) entry which is preliminary data.</text>
</comment>
<reference evidence="2" key="1">
    <citation type="journal article" date="2019" name="bioRxiv">
        <title>The Genome of the Zebra Mussel, Dreissena polymorpha: A Resource for Invasive Species Research.</title>
        <authorList>
            <person name="McCartney M.A."/>
            <person name="Auch B."/>
            <person name="Kono T."/>
            <person name="Mallez S."/>
            <person name="Zhang Y."/>
            <person name="Obille A."/>
            <person name="Becker A."/>
            <person name="Abrahante J.E."/>
            <person name="Garbe J."/>
            <person name="Badalamenti J.P."/>
            <person name="Herman A."/>
            <person name="Mangelson H."/>
            <person name="Liachko I."/>
            <person name="Sullivan S."/>
            <person name="Sone E.D."/>
            <person name="Koren S."/>
            <person name="Silverstein K.A.T."/>
            <person name="Beckman K.B."/>
            <person name="Gohl D.M."/>
        </authorList>
    </citation>
    <scope>NUCLEOTIDE SEQUENCE</scope>
    <source>
        <strain evidence="2">Duluth1</strain>
        <tissue evidence="2">Whole animal</tissue>
    </source>
</reference>
<dbReference type="PANTHER" id="PTHR46137:SF3">
    <property type="entry name" value="OS05G0310600 PROTEIN"/>
    <property type="match status" value="1"/>
</dbReference>
<dbReference type="PROSITE" id="PS51934">
    <property type="entry name" value="LRAT"/>
    <property type="match status" value="1"/>
</dbReference>
<name>A0A9D4BWD5_DREPO</name>
<evidence type="ECO:0000259" key="1">
    <source>
        <dbReference type="PROSITE" id="PS51934"/>
    </source>
</evidence>
<gene>
    <name evidence="2" type="ORF">DPMN_072330</name>
</gene>
<accession>A0A9D4BWD5</accession>
<feature type="domain" description="LRAT" evidence="1">
    <location>
        <begin position="102"/>
        <end position="198"/>
    </location>
</feature>
<dbReference type="Pfam" id="PF04970">
    <property type="entry name" value="LRAT"/>
    <property type="match status" value="1"/>
</dbReference>
<dbReference type="PANTHER" id="PTHR46137">
    <property type="entry name" value="OS05G0310600 PROTEIN"/>
    <property type="match status" value="1"/>
</dbReference>
<organism evidence="2 3">
    <name type="scientific">Dreissena polymorpha</name>
    <name type="common">Zebra mussel</name>
    <name type="synonym">Mytilus polymorpha</name>
    <dbReference type="NCBI Taxonomy" id="45954"/>
    <lineage>
        <taxon>Eukaryota</taxon>
        <taxon>Metazoa</taxon>
        <taxon>Spiralia</taxon>
        <taxon>Lophotrochozoa</taxon>
        <taxon>Mollusca</taxon>
        <taxon>Bivalvia</taxon>
        <taxon>Autobranchia</taxon>
        <taxon>Heteroconchia</taxon>
        <taxon>Euheterodonta</taxon>
        <taxon>Imparidentia</taxon>
        <taxon>Neoheterodontei</taxon>
        <taxon>Myida</taxon>
        <taxon>Dreissenoidea</taxon>
        <taxon>Dreissenidae</taxon>
        <taxon>Dreissena</taxon>
    </lineage>
</organism>
<dbReference type="InterPro" id="IPR007053">
    <property type="entry name" value="LRAT_dom"/>
</dbReference>